<accession>A0A5B8UIX6</accession>
<gene>
    <name evidence="2" type="ORF">FSB75_10775</name>
</gene>
<evidence type="ECO:0000313" key="2">
    <source>
        <dbReference type="EMBL" id="QEC56352.1"/>
    </source>
</evidence>
<keyword evidence="1" id="KW-0732">Signal</keyword>
<dbReference type="Proteomes" id="UP000321204">
    <property type="component" value="Chromosome"/>
</dbReference>
<sequence>MKRFLFFLFLPFACAAQGVKLAQYDVFLKKQRIEMEPLTLLSSPSKLTLTFSSLAPDLFVELKGAGWGATTVDEGNELLFLFANDSSVSVVSTGLQTFEPGVPQSTYKHRYRITEAALQALTRNELLGLRKFSFKESSEVRIPKEYAGKLQKASALFLKELKNETKVKFLQQINAKDVAGHIGDSVQFCSKTYNYRYNAASNKGIAVLELQADFSEPIVHVIIGPEDRLKFGDAPEKIFLNQDVCVTGVLELRDDTPSVVVRNKEQLKLKSSTPETTTR</sequence>
<evidence type="ECO:0008006" key="4">
    <source>
        <dbReference type="Google" id="ProtNLM"/>
    </source>
</evidence>
<evidence type="ECO:0000313" key="3">
    <source>
        <dbReference type="Proteomes" id="UP000321204"/>
    </source>
</evidence>
<dbReference type="OrthoDB" id="1524522at2"/>
<protein>
    <recommendedName>
        <fullName evidence="4">DUF4369 domain-containing protein</fullName>
    </recommendedName>
</protein>
<dbReference type="RefSeq" id="WP_146786890.1">
    <property type="nucleotide sequence ID" value="NZ_BAABIO010000001.1"/>
</dbReference>
<organism evidence="2 3">
    <name type="scientific">Flavisolibacter ginsenosidimutans</name>
    <dbReference type="NCBI Taxonomy" id="661481"/>
    <lineage>
        <taxon>Bacteria</taxon>
        <taxon>Pseudomonadati</taxon>
        <taxon>Bacteroidota</taxon>
        <taxon>Chitinophagia</taxon>
        <taxon>Chitinophagales</taxon>
        <taxon>Chitinophagaceae</taxon>
        <taxon>Flavisolibacter</taxon>
    </lineage>
</organism>
<proteinExistence type="predicted"/>
<dbReference type="AlphaFoldDB" id="A0A5B8UIX6"/>
<keyword evidence="3" id="KW-1185">Reference proteome</keyword>
<dbReference type="KEGG" id="fgg:FSB75_10775"/>
<feature type="chain" id="PRO_5022664434" description="DUF4369 domain-containing protein" evidence="1">
    <location>
        <begin position="16"/>
        <end position="279"/>
    </location>
</feature>
<reference evidence="2 3" key="1">
    <citation type="journal article" date="2015" name="Int. J. Syst. Evol. Microbiol.">
        <title>Flavisolibacter ginsenosidimutans sp. nov., with ginsenoside-converting activity isolated from soil used for cultivating ginseng.</title>
        <authorList>
            <person name="Zhao Y."/>
            <person name="Liu Q."/>
            <person name="Kang M.S."/>
            <person name="Jin F."/>
            <person name="Yu H."/>
            <person name="Im W.T."/>
        </authorList>
    </citation>
    <scope>NUCLEOTIDE SEQUENCE [LARGE SCALE GENOMIC DNA]</scope>
    <source>
        <strain evidence="2 3">Gsoil 636</strain>
    </source>
</reference>
<evidence type="ECO:0000256" key="1">
    <source>
        <dbReference type="SAM" id="SignalP"/>
    </source>
</evidence>
<feature type="signal peptide" evidence="1">
    <location>
        <begin position="1"/>
        <end position="15"/>
    </location>
</feature>
<dbReference type="EMBL" id="CP042433">
    <property type="protein sequence ID" value="QEC56352.1"/>
    <property type="molecule type" value="Genomic_DNA"/>
</dbReference>
<name>A0A5B8UIX6_9BACT</name>